<evidence type="ECO:0000313" key="3">
    <source>
        <dbReference type="Proteomes" id="UP000011863"/>
    </source>
</evidence>
<proteinExistence type="predicted"/>
<dbReference type="Gene3D" id="3.10.450.50">
    <property type="match status" value="1"/>
</dbReference>
<keyword evidence="3" id="KW-1185">Reference proteome</keyword>
<dbReference type="SUPFAM" id="SSF54427">
    <property type="entry name" value="NTF2-like"/>
    <property type="match status" value="1"/>
</dbReference>
<organism evidence="2 3">
    <name type="scientific">Ilumatobacter coccineus (strain NBRC 103263 / KCTC 29153 / YM16-304)</name>
    <dbReference type="NCBI Taxonomy" id="1313172"/>
    <lineage>
        <taxon>Bacteria</taxon>
        <taxon>Bacillati</taxon>
        <taxon>Actinomycetota</taxon>
        <taxon>Acidimicrobiia</taxon>
        <taxon>Acidimicrobiales</taxon>
        <taxon>Ilumatobacteraceae</taxon>
        <taxon>Ilumatobacter</taxon>
    </lineage>
</organism>
<gene>
    <name evidence="2" type="ORF">YM304_06450</name>
</gene>
<sequence>MSQPGNRASSSPQVDAVDAIIDAWRRHDIDTVLDQLHDDVVFTFAIGQRPAVGKARVRQMLEFLQGHQTQVRWRTINSAQNGDMVFTEGVDDYVNPAGHRVQTPHATVFEFDGDKIVAWRDYYDQRQMEQAEAGEPLSEWGAALVADDRPA</sequence>
<dbReference type="InterPro" id="IPR032710">
    <property type="entry name" value="NTF2-like_dom_sf"/>
</dbReference>
<protein>
    <recommendedName>
        <fullName evidence="1">SnoaL-like domain-containing protein</fullName>
    </recommendedName>
</protein>
<dbReference type="InterPro" id="IPR037401">
    <property type="entry name" value="SnoaL-like"/>
</dbReference>
<dbReference type="Pfam" id="PF12680">
    <property type="entry name" value="SnoaL_2"/>
    <property type="match status" value="1"/>
</dbReference>
<evidence type="ECO:0000313" key="2">
    <source>
        <dbReference type="EMBL" id="BAN00959.1"/>
    </source>
</evidence>
<dbReference type="EMBL" id="AP012057">
    <property type="protein sequence ID" value="BAN00959.1"/>
    <property type="molecule type" value="Genomic_DNA"/>
</dbReference>
<evidence type="ECO:0000259" key="1">
    <source>
        <dbReference type="Pfam" id="PF12680"/>
    </source>
</evidence>
<dbReference type="KEGG" id="aym:YM304_06450"/>
<dbReference type="Proteomes" id="UP000011863">
    <property type="component" value="Chromosome"/>
</dbReference>
<dbReference type="OrthoDB" id="9781757at2"/>
<accession>A0A6C7E6U2</accession>
<name>A0A6C7E6U2_ILUCY</name>
<dbReference type="RefSeq" id="WP_015440207.1">
    <property type="nucleotide sequence ID" value="NC_020520.1"/>
</dbReference>
<dbReference type="AlphaFoldDB" id="A0A6C7E6U2"/>
<feature type="domain" description="SnoaL-like" evidence="1">
    <location>
        <begin position="17"/>
        <end position="119"/>
    </location>
</feature>
<reference evidence="2 3" key="1">
    <citation type="journal article" date="2013" name="Int. J. Syst. Evol. Microbiol.">
        <title>Ilumatobacter nonamiense sp. nov. and Ilumatobacter coccineum sp. nov., isolated from seashore sand.</title>
        <authorList>
            <person name="Matsumoto A."/>
            <person name="Kasai H."/>
            <person name="Matsuo Y."/>
            <person name="Shizuri Y."/>
            <person name="Ichikawa N."/>
            <person name="Fujita N."/>
            <person name="Omura S."/>
            <person name="Takahashi Y."/>
        </authorList>
    </citation>
    <scope>NUCLEOTIDE SEQUENCE [LARGE SCALE GENOMIC DNA]</scope>
    <source>
        <strain evidence="3">NBRC 103263 / KCTC 29153 / YM16-304</strain>
    </source>
</reference>